<dbReference type="InterPro" id="IPR027443">
    <property type="entry name" value="IPNS-like_sf"/>
</dbReference>
<dbReference type="Gene3D" id="2.60.120.330">
    <property type="entry name" value="B-lactam Antibiotic, Isopenicillin N Synthase, Chain"/>
    <property type="match status" value="1"/>
</dbReference>
<dbReference type="AlphaFoldDB" id="A0A2S5BH69"/>
<dbReference type="STRING" id="741276.A0A2S5BH69"/>
<protein>
    <submittedName>
        <fullName evidence="1">Uncharacterized protein</fullName>
    </submittedName>
</protein>
<sequence>MSGAGAVLRAFGWPALIRFSTVSRFFRLSSTTMSRVEPVKISYNALVANDPSLSTEIERAFDSSPDALGLLIVSDLPPEFPALRKRLLHLADRFAALPEATREQYARPPSYSYGWSHGKELHNGKPDSLKGSFYNNPKEDVTPGLHEGDEPVHNVWPSEKEVDGFEGAFKELCKLMVEIGELVASACDAFVGKTASRKSVNELIRESHSSKARLLHYFPREGEPFALPPSESVPDEPYKPEDVDDSWCGTHIDHSLLTVLCPSMYLFHPTSAANDKSNPLDPLVIPAPARSTGLFIKTRGGQVVQATIPEDCVALQTGETLELLTSRRLAATPHFVNSTASTLGRRALAAVERKKAEDPERWGRVESGTVSRETLAVFLQPNHDEVVSEDGETFGAFTERVFKRHYEQDAEQ</sequence>
<accession>A0A2S5BH69</accession>
<dbReference type="Proteomes" id="UP000237144">
    <property type="component" value="Unassembled WGS sequence"/>
</dbReference>
<proteinExistence type="predicted"/>
<keyword evidence="2" id="KW-1185">Reference proteome</keyword>
<comment type="caution">
    <text evidence="1">The sequence shown here is derived from an EMBL/GenBank/DDBJ whole genome shotgun (WGS) entry which is preliminary data.</text>
</comment>
<dbReference type="EMBL" id="PJQD01000008">
    <property type="protein sequence ID" value="POY76126.1"/>
    <property type="molecule type" value="Genomic_DNA"/>
</dbReference>
<name>A0A2S5BH69_9BASI</name>
<reference evidence="1 2" key="1">
    <citation type="journal article" date="2018" name="Front. Microbiol.">
        <title>Prospects for Fungal Bioremediation of Acidic Radioactive Waste Sites: Characterization and Genome Sequence of Rhodotorula taiwanensis MD1149.</title>
        <authorList>
            <person name="Tkavc R."/>
            <person name="Matrosova V.Y."/>
            <person name="Grichenko O.E."/>
            <person name="Gostincar C."/>
            <person name="Volpe R.P."/>
            <person name="Klimenkova P."/>
            <person name="Gaidamakova E.K."/>
            <person name="Zhou C.E."/>
            <person name="Stewart B.J."/>
            <person name="Lyman M.G."/>
            <person name="Malfatti S.A."/>
            <person name="Rubinfeld B."/>
            <person name="Courtot M."/>
            <person name="Singh J."/>
            <person name="Dalgard C.L."/>
            <person name="Hamilton T."/>
            <person name="Frey K.G."/>
            <person name="Gunde-Cimerman N."/>
            <person name="Dugan L."/>
            <person name="Daly M.J."/>
        </authorList>
    </citation>
    <scope>NUCLEOTIDE SEQUENCE [LARGE SCALE GENOMIC DNA]</scope>
    <source>
        <strain evidence="1 2">MD1149</strain>
    </source>
</reference>
<gene>
    <name evidence="1" type="ORF">BMF94_0849</name>
</gene>
<evidence type="ECO:0000313" key="1">
    <source>
        <dbReference type="EMBL" id="POY76126.1"/>
    </source>
</evidence>
<dbReference type="OrthoDB" id="438224at2759"/>
<dbReference type="PANTHER" id="PTHR48420">
    <property type="entry name" value="NON-HAEM DIOXYGENASE N-TERMINAL DOMAIN-CONTAINING PROTEIN"/>
    <property type="match status" value="1"/>
</dbReference>
<dbReference type="PANTHER" id="PTHR48420:SF1">
    <property type="entry name" value="NON-HAEM DIOXYGENASE N-TERMINAL DOMAIN-CONTAINING PROTEIN"/>
    <property type="match status" value="1"/>
</dbReference>
<dbReference type="SUPFAM" id="SSF51197">
    <property type="entry name" value="Clavaminate synthase-like"/>
    <property type="match status" value="1"/>
</dbReference>
<organism evidence="1 2">
    <name type="scientific">Rhodotorula taiwanensis</name>
    <dbReference type="NCBI Taxonomy" id="741276"/>
    <lineage>
        <taxon>Eukaryota</taxon>
        <taxon>Fungi</taxon>
        <taxon>Dikarya</taxon>
        <taxon>Basidiomycota</taxon>
        <taxon>Pucciniomycotina</taxon>
        <taxon>Microbotryomycetes</taxon>
        <taxon>Sporidiobolales</taxon>
        <taxon>Sporidiobolaceae</taxon>
        <taxon>Rhodotorula</taxon>
    </lineage>
</organism>
<evidence type="ECO:0000313" key="2">
    <source>
        <dbReference type="Proteomes" id="UP000237144"/>
    </source>
</evidence>